<protein>
    <recommendedName>
        <fullName evidence="11">Hexosyltransferase</fullName>
        <ecNumber evidence="11">2.4.1.-</ecNumber>
    </recommendedName>
</protein>
<sequence>MIVIKPYSHFQTLIDYNPFLCLNINMLHNFHRLHCLIVLLSIIFELNPISTKSSVKNRTKHTWIKTKHDLLITLSKWPKTLTKTLELHVSNSNFKDIQQVFNLCANDKHALPTPIEHSDFIFNQPNFCVKHTNLWILIVVHTHPSNKHKRDLIRGTWGSLNRVNNRKIGVLFFMGLSNNREEQKVIEEEERMHNDIVQRAFLEHYHNMTRKHLTIMEWISTGYCNKVPYLVKVDDDTFIDIFHLTSYLENKQPQLNNSFYCSATANVKVKRPNLMKNSKWEITNKEFSDSVFPTYCEGFGYVMDMKLAPYLYWCSMFQSPIWIDDVYVTGILAEILGIQRIPFQNGHGYANLKPGREEGSLADSIFLLSLYNEFYPLTFHEMWRESVMYSMQID</sequence>
<accession>A0AA85K023</accession>
<comment type="similarity">
    <text evidence="2 11">Belongs to the glycosyltransferase 31 family.</text>
</comment>
<dbReference type="GO" id="GO:0000139">
    <property type="term" value="C:Golgi membrane"/>
    <property type="evidence" value="ECO:0007669"/>
    <property type="project" value="UniProtKB-SubCell"/>
</dbReference>
<evidence type="ECO:0000256" key="7">
    <source>
        <dbReference type="ARBA" id="ARBA00022989"/>
    </source>
</evidence>
<dbReference type="GO" id="GO:0006493">
    <property type="term" value="P:protein O-linked glycosylation"/>
    <property type="evidence" value="ECO:0007669"/>
    <property type="project" value="TreeGrafter"/>
</dbReference>
<dbReference type="InterPro" id="IPR002659">
    <property type="entry name" value="Glyco_trans_31"/>
</dbReference>
<dbReference type="Pfam" id="PF01762">
    <property type="entry name" value="Galactosyl_T"/>
    <property type="match status" value="1"/>
</dbReference>
<keyword evidence="10" id="KW-0325">Glycoprotein</keyword>
<dbReference type="EC" id="2.4.1.-" evidence="11"/>
<keyword evidence="6" id="KW-0735">Signal-anchor</keyword>
<evidence type="ECO:0000256" key="8">
    <source>
        <dbReference type="ARBA" id="ARBA00023034"/>
    </source>
</evidence>
<keyword evidence="3 11" id="KW-0328">Glycosyltransferase</keyword>
<evidence type="ECO:0000256" key="9">
    <source>
        <dbReference type="ARBA" id="ARBA00023136"/>
    </source>
</evidence>
<proteinExistence type="inferred from homology"/>
<evidence type="ECO:0000256" key="11">
    <source>
        <dbReference type="RuleBase" id="RU363063"/>
    </source>
</evidence>
<dbReference type="FunFam" id="3.90.550.50:FF:000001">
    <property type="entry name" value="Hexosyltransferase"/>
    <property type="match status" value="1"/>
</dbReference>
<evidence type="ECO:0000256" key="3">
    <source>
        <dbReference type="ARBA" id="ARBA00022676"/>
    </source>
</evidence>
<keyword evidence="12" id="KW-1185">Reference proteome</keyword>
<keyword evidence="4" id="KW-0808">Transferase</keyword>
<name>A0AA85K023_TRIRE</name>
<dbReference type="WBParaSite" id="TREG1_61710.1">
    <property type="protein sequence ID" value="TREG1_61710.1"/>
    <property type="gene ID" value="TREG1_61710"/>
</dbReference>
<dbReference type="Proteomes" id="UP000050795">
    <property type="component" value="Unassembled WGS sequence"/>
</dbReference>
<keyword evidence="9" id="KW-0472">Membrane</keyword>
<keyword evidence="5" id="KW-0812">Transmembrane</keyword>
<dbReference type="Gene3D" id="3.90.550.50">
    <property type="match status" value="1"/>
</dbReference>
<keyword evidence="8 11" id="KW-0333">Golgi apparatus</keyword>
<organism evidence="12 13">
    <name type="scientific">Trichobilharzia regenti</name>
    <name type="common">Nasal bird schistosome</name>
    <dbReference type="NCBI Taxonomy" id="157069"/>
    <lineage>
        <taxon>Eukaryota</taxon>
        <taxon>Metazoa</taxon>
        <taxon>Spiralia</taxon>
        <taxon>Lophotrochozoa</taxon>
        <taxon>Platyhelminthes</taxon>
        <taxon>Trematoda</taxon>
        <taxon>Digenea</taxon>
        <taxon>Strigeidida</taxon>
        <taxon>Schistosomatoidea</taxon>
        <taxon>Schistosomatidae</taxon>
        <taxon>Trichobilharzia</taxon>
    </lineage>
</organism>
<evidence type="ECO:0000313" key="13">
    <source>
        <dbReference type="WBParaSite" id="TREG1_61710.1"/>
    </source>
</evidence>
<dbReference type="PANTHER" id="PTHR11214:SF3">
    <property type="entry name" value="BETA-1,3-GALACTOSYLTRANSFERASE 6"/>
    <property type="match status" value="1"/>
</dbReference>
<reference evidence="13" key="2">
    <citation type="submission" date="2023-11" db="UniProtKB">
        <authorList>
            <consortium name="WormBaseParasite"/>
        </authorList>
    </citation>
    <scope>IDENTIFICATION</scope>
</reference>
<dbReference type="PANTHER" id="PTHR11214">
    <property type="entry name" value="BETA-1,3-N-ACETYLGLUCOSAMINYLTRANSFERASE"/>
    <property type="match status" value="1"/>
</dbReference>
<evidence type="ECO:0000256" key="1">
    <source>
        <dbReference type="ARBA" id="ARBA00004323"/>
    </source>
</evidence>
<dbReference type="GO" id="GO:0016758">
    <property type="term" value="F:hexosyltransferase activity"/>
    <property type="evidence" value="ECO:0007669"/>
    <property type="project" value="InterPro"/>
</dbReference>
<evidence type="ECO:0000256" key="5">
    <source>
        <dbReference type="ARBA" id="ARBA00022692"/>
    </source>
</evidence>
<evidence type="ECO:0000313" key="12">
    <source>
        <dbReference type="Proteomes" id="UP000050795"/>
    </source>
</evidence>
<evidence type="ECO:0000256" key="4">
    <source>
        <dbReference type="ARBA" id="ARBA00022679"/>
    </source>
</evidence>
<keyword evidence="7" id="KW-1133">Transmembrane helix</keyword>
<comment type="subcellular location">
    <subcellularLocation>
        <location evidence="1 11">Golgi apparatus membrane</location>
        <topology evidence="1 11">Single-pass type II membrane protein</topology>
    </subcellularLocation>
</comment>
<dbReference type="AlphaFoldDB" id="A0AA85K023"/>
<reference evidence="12" key="1">
    <citation type="submission" date="2022-06" db="EMBL/GenBank/DDBJ databases">
        <authorList>
            <person name="Berger JAMES D."/>
            <person name="Berger JAMES D."/>
        </authorList>
    </citation>
    <scope>NUCLEOTIDE SEQUENCE [LARGE SCALE GENOMIC DNA]</scope>
</reference>
<evidence type="ECO:0000256" key="6">
    <source>
        <dbReference type="ARBA" id="ARBA00022968"/>
    </source>
</evidence>
<evidence type="ECO:0000256" key="2">
    <source>
        <dbReference type="ARBA" id="ARBA00008661"/>
    </source>
</evidence>
<evidence type="ECO:0000256" key="10">
    <source>
        <dbReference type="ARBA" id="ARBA00023180"/>
    </source>
</evidence>